<reference evidence="1 2" key="1">
    <citation type="journal article" date="2020" name="Mol. Biol. Evol.">
        <title>Distinct Expression and Methylation Patterns for Genes with Different Fates following a Single Whole-Genome Duplication in Flowering Plants.</title>
        <authorList>
            <person name="Shi T."/>
            <person name="Rahmani R.S."/>
            <person name="Gugger P.F."/>
            <person name="Wang M."/>
            <person name="Li H."/>
            <person name="Zhang Y."/>
            <person name="Li Z."/>
            <person name="Wang Q."/>
            <person name="Van de Peer Y."/>
            <person name="Marchal K."/>
            <person name="Chen J."/>
        </authorList>
    </citation>
    <scope>NUCLEOTIDE SEQUENCE [LARGE SCALE GENOMIC DNA]</scope>
    <source>
        <tissue evidence="1">Leaf</tissue>
    </source>
</reference>
<organism evidence="1 2">
    <name type="scientific">Nelumbo nucifera</name>
    <name type="common">Sacred lotus</name>
    <dbReference type="NCBI Taxonomy" id="4432"/>
    <lineage>
        <taxon>Eukaryota</taxon>
        <taxon>Viridiplantae</taxon>
        <taxon>Streptophyta</taxon>
        <taxon>Embryophyta</taxon>
        <taxon>Tracheophyta</taxon>
        <taxon>Spermatophyta</taxon>
        <taxon>Magnoliopsida</taxon>
        <taxon>Proteales</taxon>
        <taxon>Nelumbonaceae</taxon>
        <taxon>Nelumbo</taxon>
    </lineage>
</organism>
<dbReference type="Proteomes" id="UP000607653">
    <property type="component" value="Unassembled WGS sequence"/>
</dbReference>
<evidence type="ECO:0000313" key="1">
    <source>
        <dbReference type="EMBL" id="DAD46973.1"/>
    </source>
</evidence>
<proteinExistence type="predicted"/>
<evidence type="ECO:0000313" key="2">
    <source>
        <dbReference type="Proteomes" id="UP000607653"/>
    </source>
</evidence>
<name>A0A822ZQ53_NELNU</name>
<dbReference type="AlphaFoldDB" id="A0A822ZQ53"/>
<gene>
    <name evidence="1" type="ORF">HUJ06_016910</name>
</gene>
<keyword evidence="2" id="KW-1185">Reference proteome</keyword>
<accession>A0A822ZQ53</accession>
<comment type="caution">
    <text evidence="1">The sequence shown here is derived from an EMBL/GenBank/DDBJ whole genome shotgun (WGS) entry which is preliminary data.</text>
</comment>
<dbReference type="EMBL" id="DUZY01000008">
    <property type="protein sequence ID" value="DAD46973.1"/>
    <property type="molecule type" value="Genomic_DNA"/>
</dbReference>
<sequence>MSNCLCVPDITDMIISNRGYRTWVLHTIRFIIITELLNTTPLKLGQNLILSSPFQKLHWVPVGYLMQWHIVEGSVTGCHGTGKEHGRNAEEIMTASALLQL</sequence>
<protein>
    <submittedName>
        <fullName evidence="1">Uncharacterized protein</fullName>
    </submittedName>
</protein>